<proteinExistence type="predicted"/>
<evidence type="ECO:0000313" key="4">
    <source>
        <dbReference type="Proteomes" id="UP000697127"/>
    </source>
</evidence>
<dbReference type="EMBL" id="PUHW01000397">
    <property type="protein sequence ID" value="KAG0686720.1"/>
    <property type="molecule type" value="Genomic_DNA"/>
</dbReference>
<feature type="compositionally biased region" description="Acidic residues" evidence="1">
    <location>
        <begin position="687"/>
        <end position="700"/>
    </location>
</feature>
<feature type="compositionally biased region" description="Acidic residues" evidence="1">
    <location>
        <begin position="657"/>
        <end position="676"/>
    </location>
</feature>
<dbReference type="Gene3D" id="3.30.1360.180">
    <property type="match status" value="1"/>
</dbReference>
<evidence type="ECO:0000256" key="2">
    <source>
        <dbReference type="SAM" id="Phobius"/>
    </source>
</evidence>
<sequence>MESRKPFAIDIPVTDLDENIDDFRFEETDDNIHGITNNDNVSIDLSNLDFGSSRSGIFKKGLNVVSNLFTSNNKNKYISRNGDYMDDIELINRNIDDNGDDYFDFDNDSVSYYPQYLRKNKVVRFFKALYNSKLMLYTILLIVISLLITLIVLISRSKHASSFSSSSEYSLLSSNNNVLTIVLAIGGLHPHFISERTMPFLTSLLNSSNSVYSPYMIPTNPSSKLTNLWTISTGLNPAENGIIGDSFYDSQSNTQFSKNMETRSRDPRWWLGEPIWLTARLNNLKVTTFNWPGTNLIGNNKNKPNIFKDFKKTNQYDESLKELKKMFKKEKNSADLVLSYSSRLGKMIEKHGFSGYSFEKEILETDKFINSVYGLLDKRNILENTNIMIISDGGYAPIGSTKKINRILYLEELIDLDKINHINGFPIVSITPIVEYSVSEMVNEMKSSLENHKFKDYYEILEVNDAISSTLYGGIVNDRISPIVIIPRAGYTLRTKKEINELEDDSEGYINGFKNDEVLSRSVFIGTGPMFTKQFENYDTNVIKPFNSIEIYDMICHSLNLNTTSYDISAFEKSNLLNSNWKDVKEYPGVDFEISTLKDVSFIESKFSVETELVVLEPISEEEDDGLNSDIEEITGIDATAPIDSNTEDNNNNNSNNDEDVGNEYDFNDDDTDIDTSGEYNMIGDGSSEDNENSDTDALPESETIQAPYEDDNVEENSPVIDTVPIPEDMPSIEDDVPSDDVPSDEEPVKDHHSFWDSISDTFHELVDDIEDMINKNDD</sequence>
<keyword evidence="2" id="KW-0472">Membrane</keyword>
<dbReference type="AlphaFoldDB" id="A0A9P7BE48"/>
<feature type="region of interest" description="Disordered" evidence="1">
    <location>
        <begin position="639"/>
        <end position="752"/>
    </location>
</feature>
<dbReference type="GO" id="GO:0047429">
    <property type="term" value="F:nucleoside triphosphate diphosphatase activity"/>
    <property type="evidence" value="ECO:0007669"/>
    <property type="project" value="TreeGrafter"/>
</dbReference>
<evidence type="ECO:0000256" key="1">
    <source>
        <dbReference type="SAM" id="MobiDB-lite"/>
    </source>
</evidence>
<dbReference type="GO" id="GO:0017111">
    <property type="term" value="F:ribonucleoside triphosphate phosphatase activity"/>
    <property type="evidence" value="ECO:0007669"/>
    <property type="project" value="TreeGrafter"/>
</dbReference>
<dbReference type="Proteomes" id="UP000697127">
    <property type="component" value="Unassembled WGS sequence"/>
</dbReference>
<feature type="compositionally biased region" description="Low complexity" evidence="1">
    <location>
        <begin position="644"/>
        <end position="656"/>
    </location>
</feature>
<feature type="compositionally biased region" description="Acidic residues" evidence="1">
    <location>
        <begin position="731"/>
        <end position="746"/>
    </location>
</feature>
<dbReference type="Gene3D" id="3.40.720.10">
    <property type="entry name" value="Alkaline Phosphatase, subunit A"/>
    <property type="match status" value="1"/>
</dbReference>
<comment type="caution">
    <text evidence="3">The sequence shown here is derived from an EMBL/GenBank/DDBJ whole genome shotgun (WGS) entry which is preliminary data.</text>
</comment>
<dbReference type="PANTHER" id="PTHR10151">
    <property type="entry name" value="ECTONUCLEOTIDE PYROPHOSPHATASE/PHOSPHODIESTERASE"/>
    <property type="match status" value="1"/>
</dbReference>
<dbReference type="InterPro" id="IPR002591">
    <property type="entry name" value="Phosphodiest/P_Trfase"/>
</dbReference>
<dbReference type="SUPFAM" id="SSF53649">
    <property type="entry name" value="Alkaline phosphatase-like"/>
    <property type="match status" value="1"/>
</dbReference>
<accession>A0A9P7BE48</accession>
<feature type="transmembrane region" description="Helical" evidence="2">
    <location>
        <begin position="134"/>
        <end position="154"/>
    </location>
</feature>
<protein>
    <recommendedName>
        <fullName evidence="5">Nucleotide pyrophosphatase</fullName>
    </recommendedName>
</protein>
<dbReference type="PANTHER" id="PTHR10151:SF120">
    <property type="entry name" value="BIS(5'-ADENOSYL)-TRIPHOSPHATASE"/>
    <property type="match status" value="1"/>
</dbReference>
<name>A0A9P7BE48_9ASCO</name>
<evidence type="ECO:0008006" key="5">
    <source>
        <dbReference type="Google" id="ProtNLM"/>
    </source>
</evidence>
<gene>
    <name evidence="3" type="ORF">C6P40_003479</name>
</gene>
<reference evidence="3" key="1">
    <citation type="submission" date="2020-11" db="EMBL/GenBank/DDBJ databases">
        <title>Kefir isolates.</title>
        <authorList>
            <person name="Marcisauskas S."/>
            <person name="Kim Y."/>
            <person name="Blasche S."/>
        </authorList>
    </citation>
    <scope>NUCLEOTIDE SEQUENCE</scope>
    <source>
        <strain evidence="3">Olga-1</strain>
    </source>
</reference>
<dbReference type="GO" id="GO:0009141">
    <property type="term" value="P:nucleoside triphosphate metabolic process"/>
    <property type="evidence" value="ECO:0007669"/>
    <property type="project" value="TreeGrafter"/>
</dbReference>
<organism evidence="3 4">
    <name type="scientific">Pichia californica</name>
    <dbReference type="NCBI Taxonomy" id="460514"/>
    <lineage>
        <taxon>Eukaryota</taxon>
        <taxon>Fungi</taxon>
        <taxon>Dikarya</taxon>
        <taxon>Ascomycota</taxon>
        <taxon>Saccharomycotina</taxon>
        <taxon>Pichiomycetes</taxon>
        <taxon>Pichiales</taxon>
        <taxon>Pichiaceae</taxon>
        <taxon>Pichia</taxon>
    </lineage>
</organism>
<keyword evidence="2" id="KW-1133">Transmembrane helix</keyword>
<evidence type="ECO:0000313" key="3">
    <source>
        <dbReference type="EMBL" id="KAG0686720.1"/>
    </source>
</evidence>
<dbReference type="Pfam" id="PF01663">
    <property type="entry name" value="Phosphodiest"/>
    <property type="match status" value="1"/>
</dbReference>
<dbReference type="InterPro" id="IPR017850">
    <property type="entry name" value="Alkaline_phosphatase_core_sf"/>
</dbReference>
<keyword evidence="2" id="KW-0812">Transmembrane</keyword>
<keyword evidence="4" id="KW-1185">Reference proteome</keyword>